<dbReference type="STRING" id="795797.HacjB3_09880"/>
<dbReference type="Proteomes" id="UP000011645">
    <property type="component" value="Unassembled WGS sequence"/>
</dbReference>
<accession>D8J3W7</accession>
<dbReference type="EMBL" id="AOHV01000033">
    <property type="protein sequence ID" value="ELY35428.1"/>
    <property type="molecule type" value="Genomic_DNA"/>
</dbReference>
<dbReference type="HOGENOM" id="CLU_074702_1_0_2"/>
<dbReference type="InterPro" id="IPR029063">
    <property type="entry name" value="SAM-dependent_MTases_sf"/>
</dbReference>
<dbReference type="CDD" id="cd02440">
    <property type="entry name" value="AdoMet_MTases"/>
    <property type="match status" value="1"/>
</dbReference>
<name>D8J3W7_HALJB</name>
<dbReference type="eggNOG" id="arCOG00910">
    <property type="taxonomic scope" value="Archaea"/>
</dbReference>
<dbReference type="PATRIC" id="fig|795797.18.peg.1967"/>
<dbReference type="OrthoDB" id="31271at2157"/>
<dbReference type="EMBL" id="CP002062">
    <property type="protein sequence ID" value="ADJ15359.1"/>
    <property type="molecule type" value="Genomic_DNA"/>
</dbReference>
<feature type="domain" description="Methyltransferase small" evidence="1">
    <location>
        <begin position="42"/>
        <end position="141"/>
    </location>
</feature>
<dbReference type="RefSeq" id="WP_008417158.1">
    <property type="nucleotide sequence ID" value="NC_014297.1"/>
</dbReference>
<dbReference type="GO" id="GO:0032259">
    <property type="term" value="P:methylation"/>
    <property type="evidence" value="ECO:0007669"/>
    <property type="project" value="UniProtKB-KW"/>
</dbReference>
<evidence type="ECO:0000313" key="3">
    <source>
        <dbReference type="EMBL" id="ELY35428.1"/>
    </source>
</evidence>
<dbReference type="Gene3D" id="3.40.50.150">
    <property type="entry name" value="Vaccinia Virus protein VP39"/>
    <property type="match status" value="1"/>
</dbReference>
<dbReference type="PANTHER" id="PTHR23290:SF0">
    <property type="entry name" value="RRNA N6-ADENOSINE-METHYLTRANSFERASE METTL5"/>
    <property type="match status" value="1"/>
</dbReference>
<protein>
    <submittedName>
        <fullName evidence="2 3">RNA methylase</fullName>
    </submittedName>
</protein>
<proteinExistence type="predicted"/>
<dbReference type="InterPro" id="IPR007848">
    <property type="entry name" value="Small_mtfrase_dom"/>
</dbReference>
<reference evidence="3 5" key="2">
    <citation type="journal article" date="2014" name="PLoS Genet.">
        <title>Phylogenetically driven sequencing of extremely halophilic archaea reveals strategies for static and dynamic osmo-response.</title>
        <authorList>
            <person name="Becker E.A."/>
            <person name="Seitzer P.M."/>
            <person name="Tritt A."/>
            <person name="Larsen D."/>
            <person name="Krusor M."/>
            <person name="Yao A.I."/>
            <person name="Wu D."/>
            <person name="Madern D."/>
            <person name="Eisen J.A."/>
            <person name="Darling A.E."/>
            <person name="Facciotti M.T."/>
        </authorList>
    </citation>
    <scope>NUCLEOTIDE SEQUENCE [LARGE SCALE GENOMIC DNA]</scope>
    <source>
        <strain evidence="3">B3</strain>
        <strain evidence="5">DSM 18796 / CECT 7217 / JCM 14584 / KCTC 4019 / B3</strain>
    </source>
</reference>
<evidence type="ECO:0000313" key="2">
    <source>
        <dbReference type="EMBL" id="ADJ15359.1"/>
    </source>
</evidence>
<evidence type="ECO:0000259" key="1">
    <source>
        <dbReference type="Pfam" id="PF05175"/>
    </source>
</evidence>
<dbReference type="SUPFAM" id="SSF53335">
    <property type="entry name" value="S-adenosyl-L-methionine-dependent methyltransferases"/>
    <property type="match status" value="1"/>
</dbReference>
<keyword evidence="2" id="KW-0808">Transferase</keyword>
<dbReference type="GO" id="GO:0008168">
    <property type="term" value="F:methyltransferase activity"/>
    <property type="evidence" value="ECO:0007669"/>
    <property type="project" value="UniProtKB-KW"/>
</dbReference>
<dbReference type="Proteomes" id="UP000000390">
    <property type="component" value="Chromosome"/>
</dbReference>
<gene>
    <name evidence="2" type="ordered locus">HacjB3_09880</name>
    <name evidence="3" type="ORF">C497_12796</name>
</gene>
<evidence type="ECO:0000313" key="4">
    <source>
        <dbReference type="Proteomes" id="UP000000390"/>
    </source>
</evidence>
<organism evidence="2 4">
    <name type="scientific">Halalkalicoccus jeotgali (strain DSM 18796 / CECT 7217 / JCM 14584 / KCTC 4019 / B3)</name>
    <dbReference type="NCBI Taxonomy" id="795797"/>
    <lineage>
        <taxon>Archaea</taxon>
        <taxon>Methanobacteriati</taxon>
        <taxon>Methanobacteriota</taxon>
        <taxon>Stenosarchaea group</taxon>
        <taxon>Halobacteria</taxon>
        <taxon>Halobacteriales</taxon>
        <taxon>Halococcaceae</taxon>
        <taxon>Halalkalicoccus</taxon>
    </lineage>
</organism>
<evidence type="ECO:0000313" key="5">
    <source>
        <dbReference type="Proteomes" id="UP000011645"/>
    </source>
</evidence>
<dbReference type="Pfam" id="PF05175">
    <property type="entry name" value="MTS"/>
    <property type="match status" value="1"/>
</dbReference>
<reference evidence="2 4" key="1">
    <citation type="journal article" date="2010" name="J. Bacteriol.">
        <title>Complete genome sequence of Halalkalicoccus jeotgali B3(T), an extremely halophilic archaeon.</title>
        <authorList>
            <person name="Roh S.W."/>
            <person name="Nam Y.D."/>
            <person name="Nam S.H."/>
            <person name="Choi S.H."/>
            <person name="Park H.S."/>
            <person name="Bae J.W."/>
        </authorList>
    </citation>
    <scope>NUCLEOTIDE SEQUENCE [LARGE SCALE GENOMIC DNA]</scope>
    <source>
        <strain evidence="2">B3</strain>
        <strain evidence="4">DSM 18796 / CECT 7217 / JCM 14584 / KCTC 4019 / B3</strain>
    </source>
</reference>
<dbReference type="KEGG" id="hje:HacjB3_09880"/>
<dbReference type="AlphaFoldDB" id="D8J3W7"/>
<keyword evidence="5" id="KW-1185">Reference proteome</keyword>
<keyword evidence="2" id="KW-0489">Methyltransferase</keyword>
<dbReference type="GeneID" id="9419786"/>
<sequence>MDTKRALERHLSRVRGFDEPRVELEQYPTPAGIAAHLVHIADLRGDLGGTVLDLGTGTGMLALGVALRSPERVIGLDADPAAIETARENARRVDPPRDPDWVLGDGGRPGLCPAGATVLMNPPFGAQRGRRGADRRFLASALDVADVVYSIHNAGSRGFVESFAADRGWRMTHAYGLAFDLDRQFEFHERERTTIEAECYRLVRE</sequence>
<dbReference type="PANTHER" id="PTHR23290">
    <property type="entry name" value="RRNA N6-ADENOSINE-METHYLTRANSFERASE METTL5"/>
    <property type="match status" value="1"/>
</dbReference>
<dbReference type="InterPro" id="IPR051720">
    <property type="entry name" value="rRNA_MeTrfase/Polyamine_Synth"/>
</dbReference>